<feature type="region of interest" description="Disordered" evidence="1">
    <location>
        <begin position="65"/>
        <end position="108"/>
    </location>
</feature>
<accession>A0AAD5BJM9</accession>
<organism evidence="2 3">
    <name type="scientific">Candida theae</name>
    <dbReference type="NCBI Taxonomy" id="1198502"/>
    <lineage>
        <taxon>Eukaryota</taxon>
        <taxon>Fungi</taxon>
        <taxon>Dikarya</taxon>
        <taxon>Ascomycota</taxon>
        <taxon>Saccharomycotina</taxon>
        <taxon>Pichiomycetes</taxon>
        <taxon>Debaryomycetaceae</taxon>
        <taxon>Candida/Lodderomyces clade</taxon>
        <taxon>Candida</taxon>
    </lineage>
</organism>
<comment type="caution">
    <text evidence="2">The sequence shown here is derived from an EMBL/GenBank/DDBJ whole genome shotgun (WGS) entry which is preliminary data.</text>
</comment>
<protein>
    <submittedName>
        <fullName evidence="2">GTF1</fullName>
    </submittedName>
</protein>
<evidence type="ECO:0000256" key="1">
    <source>
        <dbReference type="SAM" id="MobiDB-lite"/>
    </source>
</evidence>
<dbReference type="RefSeq" id="XP_051611405.1">
    <property type="nucleotide sequence ID" value="XM_051755317.1"/>
</dbReference>
<reference evidence="2 3" key="1">
    <citation type="journal article" date="2022" name="DNA Res.">
        <title>Genome analysis of five recently described species of the CUG-Ser clade uncovers Candida theae as a new hybrid lineage with pathogenic potential in the Candida parapsilosis species complex.</title>
        <authorList>
            <person name="Mixao V."/>
            <person name="Del Olmo V."/>
            <person name="Hegedusova E."/>
            <person name="Saus E."/>
            <person name="Pryszcz L."/>
            <person name="Cillingova A."/>
            <person name="Nosek J."/>
            <person name="Gabaldon T."/>
        </authorList>
    </citation>
    <scope>NUCLEOTIDE SEQUENCE [LARGE SCALE GENOMIC DNA]</scope>
    <source>
        <strain evidence="2 3">CBS 12239</strain>
    </source>
</reference>
<dbReference type="EMBL" id="JAIHNG010000006">
    <property type="protein sequence ID" value="KAI5968819.1"/>
    <property type="molecule type" value="Genomic_DNA"/>
</dbReference>
<keyword evidence="3" id="KW-1185">Reference proteome</keyword>
<dbReference type="AlphaFoldDB" id="A0AAD5BJM9"/>
<feature type="compositionally biased region" description="Basic residues" evidence="1">
    <location>
        <begin position="65"/>
        <end position="75"/>
    </location>
</feature>
<dbReference type="GeneID" id="76148141"/>
<proteinExistence type="predicted"/>
<sequence>MIRPTRVLFQQIKNAKGGVSDIGTPHVAKAIVGDAITDKLQLRRLMQEKTWSIKQLLKNRAIKLHHHHHHHHHHYHSDVDDIDDGTGDGDGGEFRGNGKENGAPETSKISEINDDLILKIVALSGFSNPGVHSPRFDQLRHAFKLQKTFLDHLYDDVDSVNGDGGIESDLHRDEEKEDAAVVSEAVSSETSAAASDAASSGNDIQFRLVAGDHLPGVPITLEALLRSIDELDGQVDAEKGELGFDLRTLRKDR</sequence>
<evidence type="ECO:0000313" key="2">
    <source>
        <dbReference type="EMBL" id="KAI5968819.1"/>
    </source>
</evidence>
<name>A0AAD5BJM9_9ASCO</name>
<evidence type="ECO:0000313" key="3">
    <source>
        <dbReference type="Proteomes" id="UP001204833"/>
    </source>
</evidence>
<feature type="compositionally biased region" description="Acidic residues" evidence="1">
    <location>
        <begin position="80"/>
        <end position="91"/>
    </location>
</feature>
<gene>
    <name evidence="2" type="ORF">KGF57_000081</name>
</gene>
<dbReference type="Proteomes" id="UP001204833">
    <property type="component" value="Unassembled WGS sequence"/>
</dbReference>